<evidence type="ECO:0000256" key="5">
    <source>
        <dbReference type="SAM" id="MobiDB-lite"/>
    </source>
</evidence>
<dbReference type="GO" id="GO:0005730">
    <property type="term" value="C:nucleolus"/>
    <property type="evidence" value="ECO:0007669"/>
    <property type="project" value="UniProtKB-SubCell"/>
</dbReference>
<evidence type="ECO:0000256" key="1">
    <source>
        <dbReference type="ARBA" id="ARBA00004604"/>
    </source>
</evidence>
<evidence type="ECO:0000313" key="7">
    <source>
        <dbReference type="EMBL" id="KAK0319654.1"/>
    </source>
</evidence>
<dbReference type="GO" id="GO:0034511">
    <property type="term" value="F:U3 snoRNA binding"/>
    <property type="evidence" value="ECO:0007669"/>
    <property type="project" value="TreeGrafter"/>
</dbReference>
<protein>
    <submittedName>
        <fullName evidence="7">Ribosome biogenesis protein tsr1</fullName>
    </submittedName>
</protein>
<comment type="subcellular location">
    <subcellularLocation>
        <location evidence="1">Nucleus</location>
        <location evidence="1">Nucleolus</location>
    </subcellularLocation>
</comment>
<evidence type="ECO:0000259" key="6">
    <source>
        <dbReference type="PROSITE" id="PS51714"/>
    </source>
</evidence>
<dbReference type="InterPro" id="IPR039761">
    <property type="entry name" value="Bms1/Tsr1"/>
</dbReference>
<dbReference type="PANTHER" id="PTHR12858:SF1">
    <property type="entry name" value="PRE-RRNA-PROCESSING PROTEIN TSR1 HOMOLOG"/>
    <property type="match status" value="1"/>
</dbReference>
<proteinExistence type="inferred from homology"/>
<dbReference type="SMART" id="SM01362">
    <property type="entry name" value="DUF663"/>
    <property type="match status" value="1"/>
</dbReference>
<keyword evidence="3" id="KW-0539">Nucleus</keyword>
<dbReference type="GO" id="GO:0030688">
    <property type="term" value="C:preribosome, small subunit precursor"/>
    <property type="evidence" value="ECO:0007669"/>
    <property type="project" value="TreeGrafter"/>
</dbReference>
<name>A0AAN6FJY8_9PEZI</name>
<dbReference type="Pfam" id="PF04950">
    <property type="entry name" value="RIBIOP_C"/>
    <property type="match status" value="1"/>
</dbReference>
<dbReference type="InterPro" id="IPR012948">
    <property type="entry name" value="AARP2CN"/>
</dbReference>
<sequence>MASTVPFRFKAGITAMTPSSDHHHRSTTKASNKPFKTRHASKSALKERSKGKVEQFERGVRKTLHQQMSSKIDRRNHAKQLRQNKLGERRGEGSVFTGKDGALRTVAVVALCGDVNSTDVMTQLNGSVDAEESGHYSVEVPRFKTRMQYLLPERTDLFAVLDACRAADYVLFMLSAEQEVDQLGEQMLRCVESQGISTVLTGAYGLDRVEPAKKRPDVLKSLRSYINHFFAAQEKVHDMSSRQDCSNVMRSLCTTTPKGIRWREDRSWMFVEGLRWESEQPVVTGTIRGRSLKADRLVEMEEWGTFQVEKITAAPAEGRSSKRVKIDDMAVDAERTENLLEQPSQDQDDLAELAPEEAMMDDEMTIPTASLAASDRKHVLIDDHQYFDEDEEGELAPPRRVPHGTSKYQTAWYLGDNSDSGSDMEDIVEDPDGDMDAGGLASAGPADGHFDDVTMGVPTEGAPTTYAQSEMFPDAAPEDEAEQIAAYRKQRREEAKEDLEFPDEIELSPNVNARERLARYRGLKSFRNSTWDTDADRLHQPEEWSRLLEISDYKSAKNRVMNEALVGGVKTGTRVNVHLRLAPEQMREQFQPMSTPVALFSLLRHEHKRTAVNASITLSSDYGAPLRSKEELIMQCGPRRLVINPLFSQAGNTPNNVHKLDRYLHPGRTAVASIIGPVTWGSVPCLYFKRRTPSTTTPSNDAIEALTAALPPSSTNTTDLDLIAIGTTLPPSSPSTNHPRIIAKRIILSGHPYKIHKKLITVRYMFFSDEDVEYFKALQLWTKRGRQGFVKEALGTHGYFKATFDGKVGPLDAVGVSLYKRVWPRGARVWRRGGVGEVGAGGEGA</sequence>
<feature type="region of interest" description="Disordered" evidence="5">
    <location>
        <begin position="14"/>
        <end position="93"/>
    </location>
</feature>
<evidence type="ECO:0000256" key="4">
    <source>
        <dbReference type="ARBA" id="ARBA00038288"/>
    </source>
</evidence>
<dbReference type="PANTHER" id="PTHR12858">
    <property type="entry name" value="RIBOSOME BIOGENESIS PROTEIN"/>
    <property type="match status" value="1"/>
</dbReference>
<organism evidence="7 8">
    <name type="scientific">Friedmanniomyces endolithicus</name>
    <dbReference type="NCBI Taxonomy" id="329885"/>
    <lineage>
        <taxon>Eukaryota</taxon>
        <taxon>Fungi</taxon>
        <taxon>Dikarya</taxon>
        <taxon>Ascomycota</taxon>
        <taxon>Pezizomycotina</taxon>
        <taxon>Dothideomycetes</taxon>
        <taxon>Dothideomycetidae</taxon>
        <taxon>Mycosphaerellales</taxon>
        <taxon>Teratosphaeriaceae</taxon>
        <taxon>Friedmanniomyces</taxon>
    </lineage>
</organism>
<accession>A0AAN6FJY8</accession>
<dbReference type="PROSITE" id="PS51714">
    <property type="entry name" value="G_BMS1"/>
    <property type="match status" value="1"/>
</dbReference>
<dbReference type="EMBL" id="JASUXU010000029">
    <property type="protein sequence ID" value="KAK0319654.1"/>
    <property type="molecule type" value="Genomic_DNA"/>
</dbReference>
<comment type="caution">
    <text evidence="7">The sequence shown here is derived from an EMBL/GenBank/DDBJ whole genome shotgun (WGS) entry which is preliminary data.</text>
</comment>
<evidence type="ECO:0000313" key="8">
    <source>
        <dbReference type="Proteomes" id="UP001168146"/>
    </source>
</evidence>
<reference evidence="7" key="1">
    <citation type="submission" date="2021-12" db="EMBL/GenBank/DDBJ databases">
        <title>Black yeast isolated from Biological Soil Crust.</title>
        <authorList>
            <person name="Kurbessoian T."/>
        </authorList>
    </citation>
    <scope>NUCLEOTIDE SEQUENCE</scope>
    <source>
        <strain evidence="7">CCFEE 5208</strain>
    </source>
</reference>
<evidence type="ECO:0000256" key="2">
    <source>
        <dbReference type="ARBA" id="ARBA00022517"/>
    </source>
</evidence>
<keyword evidence="2" id="KW-0690">Ribosome biogenesis</keyword>
<dbReference type="GO" id="GO:0005525">
    <property type="term" value="F:GTP binding"/>
    <property type="evidence" value="ECO:0007669"/>
    <property type="project" value="TreeGrafter"/>
</dbReference>
<dbReference type="Proteomes" id="UP001168146">
    <property type="component" value="Unassembled WGS sequence"/>
</dbReference>
<gene>
    <name evidence="7" type="primary">TSR1_2</name>
    <name evidence="7" type="ORF">LTR82_009359</name>
</gene>
<dbReference type="InterPro" id="IPR007034">
    <property type="entry name" value="BMS1_TSR1_C"/>
</dbReference>
<evidence type="ECO:0000256" key="3">
    <source>
        <dbReference type="ARBA" id="ARBA00023242"/>
    </source>
</evidence>
<dbReference type="Pfam" id="PF08142">
    <property type="entry name" value="AARP2CN"/>
    <property type="match status" value="1"/>
</dbReference>
<feature type="domain" description="Bms1-type G" evidence="6">
    <location>
        <begin position="102"/>
        <end position="258"/>
    </location>
</feature>
<dbReference type="GO" id="GO:0000479">
    <property type="term" value="P:endonucleolytic cleavage of tricistronic rRNA transcript (SSU-rRNA, 5.8S rRNA, LSU-rRNA)"/>
    <property type="evidence" value="ECO:0007669"/>
    <property type="project" value="TreeGrafter"/>
</dbReference>
<dbReference type="InterPro" id="IPR030387">
    <property type="entry name" value="G_Bms1/Tsr1_dom"/>
</dbReference>
<dbReference type="GO" id="GO:0000462">
    <property type="term" value="P:maturation of SSU-rRNA from tricistronic rRNA transcript (SSU-rRNA, 5.8S rRNA, LSU-rRNA)"/>
    <property type="evidence" value="ECO:0007669"/>
    <property type="project" value="TreeGrafter"/>
</dbReference>
<feature type="compositionally biased region" description="Basic and acidic residues" evidence="5">
    <location>
        <begin position="44"/>
        <end position="60"/>
    </location>
</feature>
<dbReference type="GO" id="GO:0003924">
    <property type="term" value="F:GTPase activity"/>
    <property type="evidence" value="ECO:0007669"/>
    <property type="project" value="TreeGrafter"/>
</dbReference>
<dbReference type="SMART" id="SM00785">
    <property type="entry name" value="AARP2CN"/>
    <property type="match status" value="1"/>
</dbReference>
<dbReference type="AlphaFoldDB" id="A0AAN6FJY8"/>
<comment type="similarity">
    <text evidence="4">Belongs to the TRAFAC class translation factor GTPase superfamily. Bms1-like GTPase family. TSR1 subfamily.</text>
</comment>
<dbReference type="Pfam" id="PF22298">
    <property type="entry name" value="Tsr1_G-like"/>
    <property type="match status" value="1"/>
</dbReference>